<accession>A0AAV5HQI9</accession>
<protein>
    <recommendedName>
        <fullName evidence="5">Reverse transcriptase domain-containing protein</fullName>
    </recommendedName>
</protein>
<dbReference type="CDD" id="cd01647">
    <property type="entry name" value="RT_LTR"/>
    <property type="match status" value="1"/>
</dbReference>
<dbReference type="InterPro" id="IPR000477">
    <property type="entry name" value="RT_dom"/>
</dbReference>
<dbReference type="InterPro" id="IPR043128">
    <property type="entry name" value="Rev_trsase/Diguanyl_cyclase"/>
</dbReference>
<dbReference type="PANTHER" id="PTHR24559">
    <property type="entry name" value="TRANSPOSON TY3-I GAG-POL POLYPROTEIN"/>
    <property type="match status" value="1"/>
</dbReference>
<dbReference type="AlphaFoldDB" id="A0AAV5HQI9"/>
<proteinExistence type="predicted"/>
<dbReference type="Proteomes" id="UP001054252">
    <property type="component" value="Unassembled WGS sequence"/>
</dbReference>
<evidence type="ECO:0000259" key="1">
    <source>
        <dbReference type="Pfam" id="PF00078"/>
    </source>
</evidence>
<dbReference type="Pfam" id="PF17919">
    <property type="entry name" value="RT_RNaseH_2"/>
    <property type="match status" value="1"/>
</dbReference>
<dbReference type="InterPro" id="IPR041577">
    <property type="entry name" value="RT_RNaseH_2"/>
</dbReference>
<evidence type="ECO:0000313" key="3">
    <source>
        <dbReference type="EMBL" id="GKU88955.1"/>
    </source>
</evidence>
<evidence type="ECO:0000259" key="2">
    <source>
        <dbReference type="Pfam" id="PF17919"/>
    </source>
</evidence>
<evidence type="ECO:0000313" key="4">
    <source>
        <dbReference type="Proteomes" id="UP001054252"/>
    </source>
</evidence>
<dbReference type="Gene3D" id="3.10.10.10">
    <property type="entry name" value="HIV Type 1 Reverse Transcriptase, subunit A, domain 1"/>
    <property type="match status" value="1"/>
</dbReference>
<evidence type="ECO:0008006" key="5">
    <source>
        <dbReference type="Google" id="ProtNLM"/>
    </source>
</evidence>
<sequence length="194" mass="21701">MSSFSSPVILVKKKGGAWRFCVDYQELNKHTIKDKYPTPVIEELLDELQGSTIYSKIDLHAGYHQIRMHPDDVPKTAFKTHDGHYEYLQESLGTCRTFGKGHFIFAEEVSTDPNKVIDPNKVEAMKNWSIPNSVKELQGNRAFHSLKEAMITTPVLALADISQEFMVETDACGGGIGAVFMQKGHPIAYISKAL</sequence>
<dbReference type="Gene3D" id="3.30.70.270">
    <property type="match status" value="1"/>
</dbReference>
<feature type="domain" description="Reverse transcriptase" evidence="1">
    <location>
        <begin position="11"/>
        <end position="92"/>
    </location>
</feature>
<dbReference type="PANTHER" id="PTHR24559:SF450">
    <property type="entry name" value="RNA-DIRECTED DNA POLYMERASE HOMOLOG"/>
    <property type="match status" value="1"/>
</dbReference>
<dbReference type="Pfam" id="PF00078">
    <property type="entry name" value="RVT_1"/>
    <property type="match status" value="1"/>
</dbReference>
<keyword evidence="4" id="KW-1185">Reference proteome</keyword>
<gene>
    <name evidence="3" type="ORF">SLEP1_g3160</name>
</gene>
<comment type="caution">
    <text evidence="3">The sequence shown here is derived from an EMBL/GenBank/DDBJ whole genome shotgun (WGS) entry which is preliminary data.</text>
</comment>
<organism evidence="3 4">
    <name type="scientific">Rubroshorea leprosula</name>
    <dbReference type="NCBI Taxonomy" id="152421"/>
    <lineage>
        <taxon>Eukaryota</taxon>
        <taxon>Viridiplantae</taxon>
        <taxon>Streptophyta</taxon>
        <taxon>Embryophyta</taxon>
        <taxon>Tracheophyta</taxon>
        <taxon>Spermatophyta</taxon>
        <taxon>Magnoliopsida</taxon>
        <taxon>eudicotyledons</taxon>
        <taxon>Gunneridae</taxon>
        <taxon>Pentapetalae</taxon>
        <taxon>rosids</taxon>
        <taxon>malvids</taxon>
        <taxon>Malvales</taxon>
        <taxon>Dipterocarpaceae</taxon>
        <taxon>Rubroshorea</taxon>
    </lineage>
</organism>
<feature type="domain" description="Reverse transcriptase/retrotransposon-derived protein RNase H-like" evidence="2">
    <location>
        <begin position="140"/>
        <end position="194"/>
    </location>
</feature>
<dbReference type="InterPro" id="IPR053134">
    <property type="entry name" value="RNA-dir_DNA_polymerase"/>
</dbReference>
<dbReference type="EMBL" id="BPVZ01000003">
    <property type="protein sequence ID" value="GKU88955.1"/>
    <property type="molecule type" value="Genomic_DNA"/>
</dbReference>
<name>A0AAV5HQI9_9ROSI</name>
<reference evidence="3 4" key="1">
    <citation type="journal article" date="2021" name="Commun. Biol.">
        <title>The genome of Shorea leprosula (Dipterocarpaceae) highlights the ecological relevance of drought in aseasonal tropical rainforests.</title>
        <authorList>
            <person name="Ng K.K.S."/>
            <person name="Kobayashi M.J."/>
            <person name="Fawcett J.A."/>
            <person name="Hatakeyama M."/>
            <person name="Paape T."/>
            <person name="Ng C.H."/>
            <person name="Ang C.C."/>
            <person name="Tnah L.H."/>
            <person name="Lee C.T."/>
            <person name="Nishiyama T."/>
            <person name="Sese J."/>
            <person name="O'Brien M.J."/>
            <person name="Copetti D."/>
            <person name="Mohd Noor M.I."/>
            <person name="Ong R.C."/>
            <person name="Putra M."/>
            <person name="Sireger I.Z."/>
            <person name="Indrioko S."/>
            <person name="Kosugi Y."/>
            <person name="Izuno A."/>
            <person name="Isagi Y."/>
            <person name="Lee S.L."/>
            <person name="Shimizu K.K."/>
        </authorList>
    </citation>
    <scope>NUCLEOTIDE SEQUENCE [LARGE SCALE GENOMIC DNA]</scope>
    <source>
        <strain evidence="3">214</strain>
    </source>
</reference>
<dbReference type="SUPFAM" id="SSF56672">
    <property type="entry name" value="DNA/RNA polymerases"/>
    <property type="match status" value="1"/>
</dbReference>
<dbReference type="InterPro" id="IPR043502">
    <property type="entry name" value="DNA/RNA_pol_sf"/>
</dbReference>